<dbReference type="SUPFAM" id="SSF52540">
    <property type="entry name" value="P-loop containing nucleoside triphosphate hydrolases"/>
    <property type="match status" value="1"/>
</dbReference>
<organism evidence="1 2">
    <name type="scientific">Marinobacter adhaerens</name>
    <dbReference type="NCBI Taxonomy" id="1033846"/>
    <lineage>
        <taxon>Bacteria</taxon>
        <taxon>Pseudomonadati</taxon>
        <taxon>Pseudomonadota</taxon>
        <taxon>Gammaproteobacteria</taxon>
        <taxon>Pseudomonadales</taxon>
        <taxon>Marinobacteraceae</taxon>
        <taxon>Marinobacter</taxon>
    </lineage>
</organism>
<dbReference type="Gene3D" id="1.10.1780.10">
    <property type="entry name" value="Clp, N-terminal domain"/>
    <property type="match status" value="1"/>
</dbReference>
<gene>
    <name evidence="1" type="ORF">HLV39_12075</name>
</gene>
<sequence>MEDWQGCLAPQCQTALLQARDDVYLRGGAAITVEDFLLALLDSSPSVSHFLRGSGVDMDELVRTIQCEQPIVTEVGGESLLSSQLVYWLATAREMSGTPAWLDWPQLLEVLAKHSERLQEKAYVAVMEQVSRWPESGSEEVPGEPCGSDPDPAPVVITDPAWAELADDVAITLVATPDALVWVRGERGAGKTAWLRSLLDTLTQPWVEADLRRESELVPGAPGSVLVLDNITPADLLLIEKPSGPAYQSVREWPGPVLLIGPDVPEHCRDSPGLLEQRLGRGLEVYEMPLASEVQRKAVLVAHQAAIERRWNLQLSRTAIQFAVSRRSRSVCTPGGMLQWVKRAAARLERFARCGPIGSAALSGQEDTLLRQSLVAMARQESVVAIEQSLAEIQLSRAATEINWYERQADGTLHVLTVEDLQQELERWLAARPGPVHYVQHYN</sequence>
<reference evidence="1 2" key="1">
    <citation type="submission" date="2020-03" db="EMBL/GenBank/DDBJ databases">
        <title>Metagenomic, metatranscriptomic, and metabolomic analyses revealed the key microbes and metabolic features during the fermentation of ganjang, Korean traditional soy sauce.</title>
        <authorList>
            <person name="Chun B.H."/>
            <person name="Jeon C.O."/>
        </authorList>
    </citation>
    <scope>NUCLEOTIDE SEQUENCE [LARGE SCALE GENOMIC DNA]</scope>
    <source>
        <strain evidence="1 2">KG14</strain>
    </source>
</reference>
<keyword evidence="2" id="KW-1185">Reference proteome</keyword>
<protein>
    <submittedName>
        <fullName evidence="1">Uncharacterized protein</fullName>
    </submittedName>
</protein>
<dbReference type="Proteomes" id="UP000536442">
    <property type="component" value="Unassembled WGS sequence"/>
</dbReference>
<comment type="caution">
    <text evidence="1">The sequence shown here is derived from an EMBL/GenBank/DDBJ whole genome shotgun (WGS) entry which is preliminary data.</text>
</comment>
<dbReference type="SUPFAM" id="SSF81923">
    <property type="entry name" value="Double Clp-N motif"/>
    <property type="match status" value="1"/>
</dbReference>
<accession>A0A851HU18</accession>
<dbReference type="InterPro" id="IPR036628">
    <property type="entry name" value="Clp_N_dom_sf"/>
</dbReference>
<name>A0A851HU18_9GAMM</name>
<proteinExistence type="predicted"/>
<dbReference type="EMBL" id="JABEVQ010000006">
    <property type="protein sequence ID" value="NWN92230.1"/>
    <property type="molecule type" value="Genomic_DNA"/>
</dbReference>
<evidence type="ECO:0000313" key="1">
    <source>
        <dbReference type="EMBL" id="NWN92230.1"/>
    </source>
</evidence>
<dbReference type="AlphaFoldDB" id="A0A851HU18"/>
<dbReference type="InterPro" id="IPR027417">
    <property type="entry name" value="P-loop_NTPase"/>
</dbReference>
<evidence type="ECO:0000313" key="2">
    <source>
        <dbReference type="Proteomes" id="UP000536442"/>
    </source>
</evidence>